<name>A0AAV2VUW1_9VIBR</name>
<evidence type="ECO:0008006" key="3">
    <source>
        <dbReference type="Google" id="ProtNLM"/>
    </source>
</evidence>
<gene>
    <name evidence="1" type="ORF">VIBNISOn1_550007</name>
</gene>
<accession>A0AAV2VUW1</accession>
<sequence length="65" mass="7579">MRKLKPKDYIEEFYPGSGMCPKTVTNWIKKGKLRGEQTPTGRWLVLVEADNYSVTQELLNFLETE</sequence>
<dbReference type="Proteomes" id="UP000018211">
    <property type="component" value="Unassembled WGS sequence"/>
</dbReference>
<dbReference type="AlphaFoldDB" id="A0AAV2VUW1"/>
<dbReference type="EMBL" id="CAOF01000148">
    <property type="protein sequence ID" value="CCO48455.1"/>
    <property type="molecule type" value="Genomic_DNA"/>
</dbReference>
<evidence type="ECO:0000313" key="1">
    <source>
        <dbReference type="EMBL" id="CCO48455.1"/>
    </source>
</evidence>
<dbReference type="RefSeq" id="WP_022612936.1">
    <property type="nucleotide sequence ID" value="NZ_LK391965.1"/>
</dbReference>
<protein>
    <recommendedName>
        <fullName evidence="3">DNA-binding protein</fullName>
    </recommendedName>
</protein>
<organism evidence="1 2">
    <name type="scientific">Vibrio nigripulchritudo SOn1</name>
    <dbReference type="NCBI Taxonomy" id="1238450"/>
    <lineage>
        <taxon>Bacteria</taxon>
        <taxon>Pseudomonadati</taxon>
        <taxon>Pseudomonadota</taxon>
        <taxon>Gammaproteobacteria</taxon>
        <taxon>Vibrionales</taxon>
        <taxon>Vibrionaceae</taxon>
        <taxon>Vibrio</taxon>
    </lineage>
</organism>
<evidence type="ECO:0000313" key="2">
    <source>
        <dbReference type="Proteomes" id="UP000018211"/>
    </source>
</evidence>
<reference evidence="1 2" key="1">
    <citation type="journal article" date="2013" name="ISME J.">
        <title>Comparative genomics of pathogenic lineages of Vibrio nigripulchritudo identifies virulence-associated traits.</title>
        <authorList>
            <person name="Goudenege D."/>
            <person name="Labreuche Y."/>
            <person name="Krin E."/>
            <person name="Ansquer D."/>
            <person name="Mangenot S."/>
            <person name="Calteau A."/>
            <person name="Medigue C."/>
            <person name="Mazel D."/>
            <person name="Polz M.F."/>
            <person name="Le Roux F."/>
        </authorList>
    </citation>
    <scope>NUCLEOTIDE SEQUENCE [LARGE SCALE GENOMIC DNA]</scope>
    <source>
        <strain evidence="1 2">SOn1</strain>
    </source>
</reference>
<proteinExistence type="predicted"/>
<comment type="caution">
    <text evidence="1">The sequence shown here is derived from an EMBL/GenBank/DDBJ whole genome shotgun (WGS) entry which is preliminary data.</text>
</comment>